<keyword evidence="1" id="KW-0472">Membrane</keyword>
<comment type="caution">
    <text evidence="3">The sequence shown here is derived from an EMBL/GenBank/DDBJ whole genome shotgun (WGS) entry which is preliminary data.</text>
</comment>
<feature type="chain" id="PRO_5020669314" evidence="2">
    <location>
        <begin position="21"/>
        <end position="106"/>
    </location>
</feature>
<feature type="signal peptide" evidence="2">
    <location>
        <begin position="1"/>
        <end position="20"/>
    </location>
</feature>
<dbReference type="EMBL" id="STGV01000002">
    <property type="protein sequence ID" value="THV24056.1"/>
    <property type="molecule type" value="Genomic_DNA"/>
</dbReference>
<keyword evidence="1" id="KW-1133">Transmembrane helix</keyword>
<dbReference type="RefSeq" id="WP_136598148.1">
    <property type="nucleotide sequence ID" value="NZ_STGV01000002.1"/>
</dbReference>
<dbReference type="Proteomes" id="UP000308828">
    <property type="component" value="Unassembled WGS sequence"/>
</dbReference>
<organism evidence="3 4">
    <name type="scientific">Peteryoungia ipomoeae</name>
    <dbReference type="NCBI Taxonomy" id="1210932"/>
    <lineage>
        <taxon>Bacteria</taxon>
        <taxon>Pseudomonadati</taxon>
        <taxon>Pseudomonadota</taxon>
        <taxon>Alphaproteobacteria</taxon>
        <taxon>Hyphomicrobiales</taxon>
        <taxon>Rhizobiaceae</taxon>
        <taxon>Peteryoungia</taxon>
    </lineage>
</organism>
<name>A0A4V4HN00_9HYPH</name>
<proteinExistence type="predicted"/>
<keyword evidence="4" id="KW-1185">Reference proteome</keyword>
<keyword evidence="1" id="KW-0812">Transmembrane</keyword>
<feature type="transmembrane region" description="Helical" evidence="1">
    <location>
        <begin position="74"/>
        <end position="93"/>
    </location>
</feature>
<evidence type="ECO:0000313" key="4">
    <source>
        <dbReference type="Proteomes" id="UP000308828"/>
    </source>
</evidence>
<reference evidence="3 4" key="1">
    <citation type="submission" date="2019-04" db="EMBL/GenBank/DDBJ databases">
        <title>Genome sequence of strain shin9-1.</title>
        <authorList>
            <person name="Gao J."/>
            <person name="Sun J."/>
        </authorList>
    </citation>
    <scope>NUCLEOTIDE SEQUENCE [LARGE SCALE GENOMIC DNA]</scope>
    <source>
        <strain evidence="4">shin9-1</strain>
    </source>
</reference>
<sequence>MVRLLFRVSSFAALCMGVVAATVDSIASVSASRVVLTPLAAAWQDVSPQSLPAFQSIVETQLGAASWIAFQNSILPQPAFVIFLALSLLLWAIGYKRPSPAGRFAA</sequence>
<keyword evidence="2" id="KW-0732">Signal</keyword>
<evidence type="ECO:0000313" key="3">
    <source>
        <dbReference type="EMBL" id="THV24056.1"/>
    </source>
</evidence>
<protein>
    <submittedName>
        <fullName evidence="3">Uncharacterized protein</fullName>
    </submittedName>
</protein>
<dbReference type="AlphaFoldDB" id="A0A4V4HN00"/>
<accession>A0A4V4HN00</accession>
<evidence type="ECO:0000256" key="1">
    <source>
        <dbReference type="SAM" id="Phobius"/>
    </source>
</evidence>
<dbReference type="OrthoDB" id="8421292at2"/>
<evidence type="ECO:0000256" key="2">
    <source>
        <dbReference type="SAM" id="SignalP"/>
    </source>
</evidence>
<gene>
    <name evidence="3" type="ORF">FAA97_08785</name>
</gene>